<dbReference type="Pfam" id="PF03649">
    <property type="entry name" value="UPF0014"/>
    <property type="match status" value="1"/>
</dbReference>
<feature type="transmembrane region" description="Helical" evidence="6">
    <location>
        <begin position="20"/>
        <end position="40"/>
    </location>
</feature>
<feature type="transmembrane region" description="Helical" evidence="6">
    <location>
        <begin position="72"/>
        <end position="89"/>
    </location>
</feature>
<dbReference type="Proteomes" id="UP001327560">
    <property type="component" value="Chromosome 1"/>
</dbReference>
<dbReference type="PANTHER" id="PTHR30028:SF0">
    <property type="entry name" value="PROTEIN ALUMINUM SENSITIVE 3"/>
    <property type="match status" value="1"/>
</dbReference>
<keyword evidence="5 6" id="KW-0472">Membrane</keyword>
<feature type="transmembrane region" description="Helical" evidence="6">
    <location>
        <begin position="47"/>
        <end position="66"/>
    </location>
</feature>
<name>A0AAQ3JN56_9LILI</name>
<protein>
    <submittedName>
        <fullName evidence="7">Protein ALUMINUM SENSITIVE 3-like</fullName>
    </submittedName>
</protein>
<evidence type="ECO:0000256" key="5">
    <source>
        <dbReference type="ARBA" id="ARBA00023136"/>
    </source>
</evidence>
<proteinExistence type="inferred from homology"/>
<organism evidence="7 8">
    <name type="scientific">Canna indica</name>
    <name type="common">Indian-shot</name>
    <dbReference type="NCBI Taxonomy" id="4628"/>
    <lineage>
        <taxon>Eukaryota</taxon>
        <taxon>Viridiplantae</taxon>
        <taxon>Streptophyta</taxon>
        <taxon>Embryophyta</taxon>
        <taxon>Tracheophyta</taxon>
        <taxon>Spermatophyta</taxon>
        <taxon>Magnoliopsida</taxon>
        <taxon>Liliopsida</taxon>
        <taxon>Zingiberales</taxon>
        <taxon>Cannaceae</taxon>
        <taxon>Canna</taxon>
    </lineage>
</organism>
<reference evidence="7 8" key="1">
    <citation type="submission" date="2023-10" db="EMBL/GenBank/DDBJ databases">
        <title>Chromosome-scale genome assembly provides insights into flower coloration mechanisms of Canna indica.</title>
        <authorList>
            <person name="Li C."/>
        </authorList>
    </citation>
    <scope>NUCLEOTIDE SEQUENCE [LARGE SCALE GENOMIC DNA]</scope>
    <source>
        <tissue evidence="7">Flower</tissue>
    </source>
</reference>
<comment type="similarity">
    <text evidence="2">Belongs to the UPF0014 family.</text>
</comment>
<evidence type="ECO:0000313" key="7">
    <source>
        <dbReference type="EMBL" id="WOK92027.1"/>
    </source>
</evidence>
<dbReference type="AlphaFoldDB" id="A0AAQ3JN56"/>
<evidence type="ECO:0000256" key="1">
    <source>
        <dbReference type="ARBA" id="ARBA00004141"/>
    </source>
</evidence>
<evidence type="ECO:0000256" key="2">
    <source>
        <dbReference type="ARBA" id="ARBA00005268"/>
    </source>
</evidence>
<dbReference type="GO" id="GO:0005886">
    <property type="term" value="C:plasma membrane"/>
    <property type="evidence" value="ECO:0007669"/>
    <property type="project" value="TreeGrafter"/>
</dbReference>
<evidence type="ECO:0000256" key="4">
    <source>
        <dbReference type="ARBA" id="ARBA00022989"/>
    </source>
</evidence>
<gene>
    <name evidence="7" type="ORF">Cni_G00718</name>
</gene>
<comment type="subcellular location">
    <subcellularLocation>
        <location evidence="1">Membrane</location>
        <topology evidence="1">Multi-pass membrane protein</topology>
    </subcellularLocation>
</comment>
<dbReference type="PANTHER" id="PTHR30028">
    <property type="entry name" value="UPF0014 INNER MEMBRANE PROTEIN YBBM-RELATED"/>
    <property type="match status" value="1"/>
</dbReference>
<keyword evidence="8" id="KW-1185">Reference proteome</keyword>
<evidence type="ECO:0000313" key="8">
    <source>
        <dbReference type="Proteomes" id="UP001327560"/>
    </source>
</evidence>
<sequence>MDLYNSSFWMDFFEGMMKPVASTAVVVMALILSFSQKLALEAEMIHATVRSFLQLSVVGFVLQFIFAQKNAGWVLLAYFFMVCVAGYTAGQRAKLVPRGKWIAGASILTGTAATMLLPIALNVLPFTPQYFVPVAGMMVGHAMAVTGVTMKKLHEDIRIQKNLVETALALGATPRQATKQQVKSSLVMALSPDLDSVKTVGLITLPGTMTGLIMAGASPLEAIQLQIVITNMLVGACVVSSIASAYLCLLVFFTGSFQLDQKVFAMD</sequence>
<keyword evidence="4 6" id="KW-1133">Transmembrane helix</keyword>
<evidence type="ECO:0000256" key="3">
    <source>
        <dbReference type="ARBA" id="ARBA00022692"/>
    </source>
</evidence>
<accession>A0AAQ3JN56</accession>
<feature type="transmembrane region" description="Helical" evidence="6">
    <location>
        <begin position="101"/>
        <end position="124"/>
    </location>
</feature>
<evidence type="ECO:0000256" key="6">
    <source>
        <dbReference type="SAM" id="Phobius"/>
    </source>
</evidence>
<dbReference type="EMBL" id="CP136890">
    <property type="protein sequence ID" value="WOK92027.1"/>
    <property type="molecule type" value="Genomic_DNA"/>
</dbReference>
<feature type="transmembrane region" description="Helical" evidence="6">
    <location>
        <begin position="232"/>
        <end position="253"/>
    </location>
</feature>
<dbReference type="InterPro" id="IPR005226">
    <property type="entry name" value="UPF0014_fam"/>
</dbReference>
<dbReference type="GO" id="GO:0010044">
    <property type="term" value="P:response to aluminum ion"/>
    <property type="evidence" value="ECO:0007669"/>
    <property type="project" value="TreeGrafter"/>
</dbReference>
<keyword evidence="3 6" id="KW-0812">Transmembrane</keyword>
<feature type="transmembrane region" description="Helical" evidence="6">
    <location>
        <begin position="130"/>
        <end position="150"/>
    </location>
</feature>